<reference evidence="1" key="1">
    <citation type="journal article" date="2023" name="GigaByte">
        <title>Genome assembly of the bearded iris, Iris pallida Lam.</title>
        <authorList>
            <person name="Bruccoleri R.E."/>
            <person name="Oakeley E.J."/>
            <person name="Faust A.M.E."/>
            <person name="Altorfer M."/>
            <person name="Dessus-Babus S."/>
            <person name="Burckhardt D."/>
            <person name="Oertli M."/>
            <person name="Naumann U."/>
            <person name="Petersen F."/>
            <person name="Wong J."/>
        </authorList>
    </citation>
    <scope>NUCLEOTIDE SEQUENCE</scope>
    <source>
        <strain evidence="1">GSM-AAB239-AS_SAM_17_03QT</strain>
    </source>
</reference>
<comment type="caution">
    <text evidence="1">The sequence shown here is derived from an EMBL/GenBank/DDBJ whole genome shotgun (WGS) entry which is preliminary data.</text>
</comment>
<reference evidence="1" key="2">
    <citation type="submission" date="2023-04" db="EMBL/GenBank/DDBJ databases">
        <authorList>
            <person name="Bruccoleri R.E."/>
            <person name="Oakeley E.J."/>
            <person name="Faust A.-M."/>
            <person name="Dessus-Babus S."/>
            <person name="Altorfer M."/>
            <person name="Burckhardt D."/>
            <person name="Oertli M."/>
            <person name="Naumann U."/>
            <person name="Petersen F."/>
            <person name="Wong J."/>
        </authorList>
    </citation>
    <scope>NUCLEOTIDE SEQUENCE</scope>
    <source>
        <strain evidence="1">GSM-AAB239-AS_SAM_17_03QT</strain>
        <tissue evidence="1">Leaf</tissue>
    </source>
</reference>
<evidence type="ECO:0000313" key="1">
    <source>
        <dbReference type="EMBL" id="KAJ6821708.1"/>
    </source>
</evidence>
<protein>
    <submittedName>
        <fullName evidence="1">Uncharacterized protein</fullName>
    </submittedName>
</protein>
<name>A0AAX6G028_IRIPA</name>
<dbReference type="EMBL" id="JANAVB010024994">
    <property type="protein sequence ID" value="KAJ6821708.1"/>
    <property type="molecule type" value="Genomic_DNA"/>
</dbReference>
<keyword evidence="2" id="KW-1185">Reference proteome</keyword>
<dbReference type="Proteomes" id="UP001140949">
    <property type="component" value="Unassembled WGS sequence"/>
</dbReference>
<organism evidence="1 2">
    <name type="scientific">Iris pallida</name>
    <name type="common">Sweet iris</name>
    <dbReference type="NCBI Taxonomy" id="29817"/>
    <lineage>
        <taxon>Eukaryota</taxon>
        <taxon>Viridiplantae</taxon>
        <taxon>Streptophyta</taxon>
        <taxon>Embryophyta</taxon>
        <taxon>Tracheophyta</taxon>
        <taxon>Spermatophyta</taxon>
        <taxon>Magnoliopsida</taxon>
        <taxon>Liliopsida</taxon>
        <taxon>Asparagales</taxon>
        <taxon>Iridaceae</taxon>
        <taxon>Iridoideae</taxon>
        <taxon>Irideae</taxon>
        <taxon>Iris</taxon>
    </lineage>
</organism>
<sequence length="105" mass="11922">MSAQKHMYKLIICGPSKKMEMHLCWGSSYCQVLLYMKESTTESLEAMEVLEMLHWIPLTYFIILQANADEGDYSTYYGPDDVVGLDLETLVQQGLAPPDETLPIV</sequence>
<dbReference type="AlphaFoldDB" id="A0AAX6G028"/>
<gene>
    <name evidence="1" type="ORF">M6B38_390740</name>
</gene>
<accession>A0AAX6G028</accession>
<evidence type="ECO:0000313" key="2">
    <source>
        <dbReference type="Proteomes" id="UP001140949"/>
    </source>
</evidence>
<proteinExistence type="predicted"/>